<dbReference type="Proteomes" id="UP001302662">
    <property type="component" value="Chromosome"/>
</dbReference>
<accession>A0AA96V739</accession>
<evidence type="ECO:0000313" key="2">
    <source>
        <dbReference type="EMBL" id="WNY27909.1"/>
    </source>
</evidence>
<dbReference type="AlphaFoldDB" id="A0AA96V739"/>
<proteinExistence type="predicted"/>
<dbReference type="RefSeq" id="WP_316559481.1">
    <property type="nucleotide sequence ID" value="NZ_CP131062.1"/>
</dbReference>
<reference evidence="2 3" key="1">
    <citation type="submission" date="2023-07" db="EMBL/GenBank/DDBJ databases">
        <title>Closed genome sequence of Methanimicrococcus sp. Es2.</title>
        <authorList>
            <person name="Protasov E."/>
            <person name="Platt K."/>
            <person name="Reeh H."/>
            <person name="Poehlein A."/>
            <person name="Daniel R."/>
            <person name="Brune A."/>
        </authorList>
    </citation>
    <scope>NUCLEOTIDE SEQUENCE [LARGE SCALE GENOMIC DNA]</scope>
    <source>
        <strain evidence="2 3">Es2</strain>
    </source>
</reference>
<dbReference type="EMBL" id="CP131062">
    <property type="protein sequence ID" value="WNY27909.1"/>
    <property type="molecule type" value="Genomic_DNA"/>
</dbReference>
<feature type="transmembrane region" description="Helical" evidence="1">
    <location>
        <begin position="6"/>
        <end position="27"/>
    </location>
</feature>
<keyword evidence="1" id="KW-0812">Transmembrane</keyword>
<keyword evidence="1" id="KW-1133">Transmembrane helix</keyword>
<dbReference type="KEGG" id="mees:MmiEs2_00880"/>
<sequence length="41" mass="4713">MRILKQILKVSVFAALFGIILSILLYSKNGKQNHKNRKRGD</sequence>
<evidence type="ECO:0000313" key="3">
    <source>
        <dbReference type="Proteomes" id="UP001302662"/>
    </source>
</evidence>
<protein>
    <submittedName>
        <fullName evidence="2">Uncharacterized protein</fullName>
    </submittedName>
</protein>
<gene>
    <name evidence="2" type="ORF">MmiEs2_00880</name>
</gene>
<organism evidence="2 3">
    <name type="scientific">Methanimicrococcus stummii</name>
    <dbReference type="NCBI Taxonomy" id="3028294"/>
    <lineage>
        <taxon>Archaea</taxon>
        <taxon>Methanobacteriati</taxon>
        <taxon>Methanobacteriota</taxon>
        <taxon>Stenosarchaea group</taxon>
        <taxon>Methanomicrobia</taxon>
        <taxon>Methanosarcinales</taxon>
        <taxon>Methanosarcinaceae</taxon>
        <taxon>Methanimicrococcus</taxon>
    </lineage>
</organism>
<dbReference type="GeneID" id="85196539"/>
<keyword evidence="1" id="KW-0472">Membrane</keyword>
<evidence type="ECO:0000256" key="1">
    <source>
        <dbReference type="SAM" id="Phobius"/>
    </source>
</evidence>
<name>A0AA96V739_9EURY</name>
<keyword evidence="3" id="KW-1185">Reference proteome</keyword>